<name>A0AC34FLV8_9BILA</name>
<dbReference type="WBParaSite" id="ES5_v2.g18017.t1">
    <property type="protein sequence ID" value="ES5_v2.g18017.t1"/>
    <property type="gene ID" value="ES5_v2.g18017"/>
</dbReference>
<proteinExistence type="predicted"/>
<evidence type="ECO:0000313" key="1">
    <source>
        <dbReference type="Proteomes" id="UP000887579"/>
    </source>
</evidence>
<evidence type="ECO:0000313" key="2">
    <source>
        <dbReference type="WBParaSite" id="ES5_v2.g18017.t1"/>
    </source>
</evidence>
<sequence length="292" mass="34321">MFVQLRQLALKYFNNASRFSASTTNYPIPPRLPYIDGFIRDTRNDRKLRSIFNFKSKNCETKKLRIEIADEKDIPLVVQSCADLFINDVNLYKHLNPTYDDLSQLYFDKKAKMFSSGVNFVVKDEDKVVAFTIGDIYDLKDIPEKYQTFRYSKDAKFEFKDDYAEDIKNAQGNTEKARIINAFFEPSKSQIYKFVPSDIRKFFLYEATGIHENYRKSFLYRTLFDYMCEDARKNGAEYMITYCLAIASARQVAKDSDLLIKFPYNRFKENGKIIFYDMCDGAEALEVYGKRL</sequence>
<accession>A0AC34FLV8</accession>
<protein>
    <submittedName>
        <fullName evidence="2">N-acetyltransferase domain-containing protein</fullName>
    </submittedName>
</protein>
<organism evidence="1 2">
    <name type="scientific">Panagrolaimus sp. ES5</name>
    <dbReference type="NCBI Taxonomy" id="591445"/>
    <lineage>
        <taxon>Eukaryota</taxon>
        <taxon>Metazoa</taxon>
        <taxon>Ecdysozoa</taxon>
        <taxon>Nematoda</taxon>
        <taxon>Chromadorea</taxon>
        <taxon>Rhabditida</taxon>
        <taxon>Tylenchina</taxon>
        <taxon>Panagrolaimomorpha</taxon>
        <taxon>Panagrolaimoidea</taxon>
        <taxon>Panagrolaimidae</taxon>
        <taxon>Panagrolaimus</taxon>
    </lineage>
</organism>
<reference evidence="2" key="1">
    <citation type="submission" date="2022-11" db="UniProtKB">
        <authorList>
            <consortium name="WormBaseParasite"/>
        </authorList>
    </citation>
    <scope>IDENTIFICATION</scope>
</reference>
<dbReference type="Proteomes" id="UP000887579">
    <property type="component" value="Unplaced"/>
</dbReference>